<dbReference type="EMBL" id="NIVC01000992">
    <property type="protein sequence ID" value="PAA73804.1"/>
    <property type="molecule type" value="Genomic_DNA"/>
</dbReference>
<feature type="compositionally biased region" description="Acidic residues" evidence="7">
    <location>
        <begin position="109"/>
        <end position="122"/>
    </location>
</feature>
<dbReference type="OrthoDB" id="2194681at2759"/>
<evidence type="ECO:0000256" key="6">
    <source>
        <dbReference type="ARBA" id="ARBA00042918"/>
    </source>
</evidence>
<evidence type="ECO:0000256" key="1">
    <source>
        <dbReference type="ARBA" id="ARBA00003362"/>
    </source>
</evidence>
<dbReference type="InterPro" id="IPR038716">
    <property type="entry name" value="P1/P2_N_sf"/>
</dbReference>
<feature type="compositionally biased region" description="Low complexity" evidence="7">
    <location>
        <begin position="82"/>
        <end position="97"/>
    </location>
</feature>
<dbReference type="GO" id="GO:0002181">
    <property type="term" value="P:cytoplasmic translation"/>
    <property type="evidence" value="ECO:0007669"/>
    <property type="project" value="TreeGrafter"/>
</dbReference>
<dbReference type="GO" id="GO:0003735">
    <property type="term" value="F:structural constituent of ribosome"/>
    <property type="evidence" value="ECO:0007669"/>
    <property type="project" value="InterPro"/>
</dbReference>
<comment type="function">
    <text evidence="1">Plays an important role in the elongation step of protein synthesis.</text>
</comment>
<evidence type="ECO:0000256" key="3">
    <source>
        <dbReference type="ARBA" id="ARBA00022980"/>
    </source>
</evidence>
<dbReference type="GO" id="GO:0043021">
    <property type="term" value="F:ribonucleoprotein complex binding"/>
    <property type="evidence" value="ECO:0007669"/>
    <property type="project" value="TreeGrafter"/>
</dbReference>
<reference evidence="8 9" key="1">
    <citation type="submission" date="2017-06" db="EMBL/GenBank/DDBJ databases">
        <title>A platform for efficient transgenesis in Macrostomum lignano, a flatworm model organism for stem cell research.</title>
        <authorList>
            <person name="Berezikov E."/>
        </authorList>
    </citation>
    <scope>NUCLEOTIDE SEQUENCE [LARGE SCALE GENOMIC DNA]</scope>
    <source>
        <strain evidence="8">DV1</strain>
        <tissue evidence="8">Whole organism</tissue>
    </source>
</reference>
<name>A0A267FKT3_9PLAT</name>
<comment type="caution">
    <text evidence="8">The sequence shown here is derived from an EMBL/GenBank/DDBJ whole genome shotgun (WGS) entry which is preliminary data.</text>
</comment>
<organism evidence="8 9">
    <name type="scientific">Macrostomum lignano</name>
    <dbReference type="NCBI Taxonomy" id="282301"/>
    <lineage>
        <taxon>Eukaryota</taxon>
        <taxon>Metazoa</taxon>
        <taxon>Spiralia</taxon>
        <taxon>Lophotrochozoa</taxon>
        <taxon>Platyhelminthes</taxon>
        <taxon>Rhabditophora</taxon>
        <taxon>Macrostomorpha</taxon>
        <taxon>Macrostomida</taxon>
        <taxon>Macrostomidae</taxon>
        <taxon>Macrostomum</taxon>
    </lineage>
</organism>
<dbReference type="Gene3D" id="1.10.10.1410">
    <property type="match status" value="1"/>
</dbReference>
<dbReference type="GO" id="GO:0022625">
    <property type="term" value="C:cytosolic large ribosomal subunit"/>
    <property type="evidence" value="ECO:0007669"/>
    <property type="project" value="TreeGrafter"/>
</dbReference>
<dbReference type="STRING" id="282301.A0A267FKT3"/>
<feature type="region of interest" description="Disordered" evidence="7">
    <location>
        <begin position="75"/>
        <end position="122"/>
    </location>
</feature>
<sequence>MAHDDKEGQSELACTYAALILADDDIPVTADKISAILKAANIHFVEPFWPNMFARALEKQDLKQLLFSAGVGAGGAAGGEAGAAAADGAGADAAAAAPEKKEEKKPESESESDDDMGLDLFG</sequence>
<evidence type="ECO:0000313" key="9">
    <source>
        <dbReference type="Proteomes" id="UP000215902"/>
    </source>
</evidence>
<keyword evidence="3" id="KW-0689">Ribosomal protein</keyword>
<dbReference type="PANTHER" id="PTHR45696">
    <property type="entry name" value="60S ACIDIC RIBOSOMAL PROTEIN P1"/>
    <property type="match status" value="1"/>
</dbReference>
<dbReference type="AlphaFoldDB" id="A0A267FKT3"/>
<dbReference type="FunFam" id="1.10.10.1410:FF:000001">
    <property type="entry name" value="60S acidic ribosomal protein P1"/>
    <property type="match status" value="1"/>
</dbReference>
<gene>
    <name evidence="8" type="ORF">BOX15_Mlig027954g1</name>
</gene>
<dbReference type="CDD" id="cd05831">
    <property type="entry name" value="Ribosomal_P1"/>
    <property type="match status" value="1"/>
</dbReference>
<accession>A0A267FKT3</accession>
<evidence type="ECO:0000256" key="7">
    <source>
        <dbReference type="SAM" id="MobiDB-lite"/>
    </source>
</evidence>
<evidence type="ECO:0000256" key="4">
    <source>
        <dbReference type="ARBA" id="ARBA00023274"/>
    </source>
</evidence>
<keyword evidence="9" id="KW-1185">Reference proteome</keyword>
<dbReference type="Pfam" id="PF00428">
    <property type="entry name" value="Ribosomal_60s"/>
    <property type="match status" value="1"/>
</dbReference>
<dbReference type="InterPro" id="IPR027534">
    <property type="entry name" value="Ribosomal_P1/P2"/>
</dbReference>
<protein>
    <recommendedName>
        <fullName evidence="5">Large ribosomal subunit protein P1</fullName>
    </recommendedName>
    <alternativeName>
        <fullName evidence="6">60S acidic ribosomal protein P1</fullName>
    </alternativeName>
</protein>
<dbReference type="HAMAP" id="MF_01478">
    <property type="entry name" value="Ribosomal_L12_arch"/>
    <property type="match status" value="1"/>
</dbReference>
<evidence type="ECO:0000256" key="5">
    <source>
        <dbReference type="ARBA" id="ARBA00041116"/>
    </source>
</evidence>
<feature type="compositionally biased region" description="Basic and acidic residues" evidence="7">
    <location>
        <begin position="98"/>
        <end position="108"/>
    </location>
</feature>
<dbReference type="Proteomes" id="UP000215902">
    <property type="component" value="Unassembled WGS sequence"/>
</dbReference>
<dbReference type="GO" id="GO:0006414">
    <property type="term" value="P:translational elongation"/>
    <property type="evidence" value="ECO:0007669"/>
    <property type="project" value="InterPro"/>
</dbReference>
<comment type="similarity">
    <text evidence="2">Belongs to the eukaryotic ribosomal protein P1/P2 family.</text>
</comment>
<keyword evidence="4" id="KW-0687">Ribonucleoprotein</keyword>
<dbReference type="GO" id="GO:0030295">
    <property type="term" value="F:protein kinase activator activity"/>
    <property type="evidence" value="ECO:0007669"/>
    <property type="project" value="TreeGrafter"/>
</dbReference>
<dbReference type="PANTHER" id="PTHR45696:SF10">
    <property type="entry name" value="LARGE RIBOSOMAL SUBUNIT PROTEIN P1"/>
    <property type="match status" value="1"/>
</dbReference>
<evidence type="ECO:0000256" key="2">
    <source>
        <dbReference type="ARBA" id="ARBA00005436"/>
    </source>
</evidence>
<evidence type="ECO:0000313" key="8">
    <source>
        <dbReference type="EMBL" id="PAA73804.1"/>
    </source>
</evidence>
<proteinExistence type="inferred from homology"/>